<dbReference type="Proteomes" id="UP000320404">
    <property type="component" value="Unassembled WGS sequence"/>
</dbReference>
<evidence type="ECO:0000259" key="5">
    <source>
        <dbReference type="PROSITE" id="PS51891"/>
    </source>
</evidence>
<dbReference type="GO" id="GO:0046872">
    <property type="term" value="F:metal ion binding"/>
    <property type="evidence" value="ECO:0007669"/>
    <property type="project" value="UniProtKB-KW"/>
</dbReference>
<protein>
    <submittedName>
        <fullName evidence="6">GFA family protein</fullName>
    </submittedName>
</protein>
<dbReference type="PROSITE" id="PS51891">
    <property type="entry name" value="CENP_V_GFA"/>
    <property type="match status" value="1"/>
</dbReference>
<dbReference type="AlphaFoldDB" id="A0A520S6G6"/>
<accession>A0A520S6G6</accession>
<evidence type="ECO:0000256" key="4">
    <source>
        <dbReference type="ARBA" id="ARBA00023239"/>
    </source>
</evidence>
<evidence type="ECO:0000313" key="6">
    <source>
        <dbReference type="EMBL" id="RZO78082.1"/>
    </source>
</evidence>
<reference evidence="6 7" key="1">
    <citation type="submission" date="2019-02" db="EMBL/GenBank/DDBJ databases">
        <title>Prokaryotic population dynamics and viral predation in marine succession experiment using metagenomics: the confinement effect.</title>
        <authorList>
            <person name="Haro-Moreno J.M."/>
            <person name="Rodriguez-Valera F."/>
            <person name="Lopez-Perez M."/>
        </authorList>
    </citation>
    <scope>NUCLEOTIDE SEQUENCE [LARGE SCALE GENOMIC DNA]</scope>
    <source>
        <strain evidence="6">MED-G158</strain>
    </source>
</reference>
<dbReference type="GO" id="GO:0016846">
    <property type="term" value="F:carbon-sulfur lyase activity"/>
    <property type="evidence" value="ECO:0007669"/>
    <property type="project" value="InterPro"/>
</dbReference>
<evidence type="ECO:0000313" key="7">
    <source>
        <dbReference type="Proteomes" id="UP000320404"/>
    </source>
</evidence>
<dbReference type="SUPFAM" id="SSF51316">
    <property type="entry name" value="Mss4-like"/>
    <property type="match status" value="1"/>
</dbReference>
<dbReference type="PANTHER" id="PTHR33337">
    <property type="entry name" value="GFA DOMAIN-CONTAINING PROTEIN"/>
    <property type="match status" value="1"/>
</dbReference>
<evidence type="ECO:0000256" key="1">
    <source>
        <dbReference type="ARBA" id="ARBA00005495"/>
    </source>
</evidence>
<keyword evidence="2" id="KW-0479">Metal-binding</keyword>
<dbReference type="InterPro" id="IPR011057">
    <property type="entry name" value="Mss4-like_sf"/>
</dbReference>
<evidence type="ECO:0000256" key="3">
    <source>
        <dbReference type="ARBA" id="ARBA00022833"/>
    </source>
</evidence>
<gene>
    <name evidence="6" type="ORF">EVA69_00925</name>
</gene>
<keyword evidence="4" id="KW-0456">Lyase</keyword>
<sequence length="137" mass="14810">MPQLSGHCLCGKVSYSADAEPVMTVACHCEHCQRQTGTSFSIIVGIPDEALTFGNDETLKTYNDTGESGHSVHRRFCSNCGSPIVTNVVTVPGLTFIKAGTLNNKSWLQPASHIWCDSAQSWLDLGVEIPRFGRNPG</sequence>
<dbReference type="Gene3D" id="3.90.1590.10">
    <property type="entry name" value="glutathione-dependent formaldehyde- activating enzyme (gfa)"/>
    <property type="match status" value="1"/>
</dbReference>
<dbReference type="Pfam" id="PF04828">
    <property type="entry name" value="GFA"/>
    <property type="match status" value="1"/>
</dbReference>
<evidence type="ECO:0000256" key="2">
    <source>
        <dbReference type="ARBA" id="ARBA00022723"/>
    </source>
</evidence>
<dbReference type="EMBL" id="SHAH01000006">
    <property type="protein sequence ID" value="RZO78082.1"/>
    <property type="molecule type" value="Genomic_DNA"/>
</dbReference>
<organism evidence="6 7">
    <name type="scientific">OM182 bacterium</name>
    <dbReference type="NCBI Taxonomy" id="2510334"/>
    <lineage>
        <taxon>Bacteria</taxon>
        <taxon>Pseudomonadati</taxon>
        <taxon>Pseudomonadota</taxon>
        <taxon>Gammaproteobacteria</taxon>
        <taxon>OMG group</taxon>
        <taxon>OM182 clade</taxon>
    </lineage>
</organism>
<feature type="domain" description="CENP-V/GFA" evidence="5">
    <location>
        <begin position="4"/>
        <end position="108"/>
    </location>
</feature>
<name>A0A520S6G6_9GAMM</name>
<dbReference type="PANTHER" id="PTHR33337:SF40">
    <property type="entry name" value="CENP-V_GFA DOMAIN-CONTAINING PROTEIN-RELATED"/>
    <property type="match status" value="1"/>
</dbReference>
<comment type="similarity">
    <text evidence="1">Belongs to the Gfa family.</text>
</comment>
<keyword evidence="3" id="KW-0862">Zinc</keyword>
<comment type="caution">
    <text evidence="6">The sequence shown here is derived from an EMBL/GenBank/DDBJ whole genome shotgun (WGS) entry which is preliminary data.</text>
</comment>
<dbReference type="InterPro" id="IPR006913">
    <property type="entry name" value="CENP-V/GFA"/>
</dbReference>
<proteinExistence type="inferred from homology"/>